<evidence type="ECO:0000256" key="11">
    <source>
        <dbReference type="SAM" id="Coils"/>
    </source>
</evidence>
<evidence type="ECO:0000256" key="4">
    <source>
        <dbReference type="ARBA" id="ARBA00022737"/>
    </source>
</evidence>
<keyword evidence="4" id="KW-0677">Repeat</keyword>
<evidence type="ECO:0000256" key="2">
    <source>
        <dbReference type="ARBA" id="ARBA00022448"/>
    </source>
</evidence>
<name>A0A3N4IGG3_ASCIM</name>
<dbReference type="STRING" id="1160509.A0A3N4IGG3"/>
<feature type="domain" description="Coatomer beta subunit appendage platform" evidence="15">
    <location>
        <begin position="813"/>
        <end position="941"/>
    </location>
</feature>
<evidence type="ECO:0000256" key="5">
    <source>
        <dbReference type="ARBA" id="ARBA00022892"/>
    </source>
</evidence>
<organism evidence="16 17">
    <name type="scientific">Ascobolus immersus RN42</name>
    <dbReference type="NCBI Taxonomy" id="1160509"/>
    <lineage>
        <taxon>Eukaryota</taxon>
        <taxon>Fungi</taxon>
        <taxon>Dikarya</taxon>
        <taxon>Ascomycota</taxon>
        <taxon>Pezizomycotina</taxon>
        <taxon>Pezizomycetes</taxon>
        <taxon>Pezizales</taxon>
        <taxon>Ascobolaceae</taxon>
        <taxon>Ascobolus</taxon>
    </lineage>
</organism>
<dbReference type="InterPro" id="IPR011710">
    <property type="entry name" value="Coatomer_bsu_C"/>
</dbReference>
<dbReference type="EMBL" id="ML119654">
    <property type="protein sequence ID" value="RPA85235.1"/>
    <property type="molecule type" value="Genomic_DNA"/>
</dbReference>
<protein>
    <recommendedName>
        <fullName evidence="10">Coatomer subunit beta</fullName>
    </recommendedName>
    <alternativeName>
        <fullName evidence="10">Beta-coat protein</fullName>
    </alternativeName>
</protein>
<evidence type="ECO:0000259" key="15">
    <source>
        <dbReference type="Pfam" id="PF14806"/>
    </source>
</evidence>
<dbReference type="InterPro" id="IPR029446">
    <property type="entry name" value="COPB1_appendage_platform_dom"/>
</dbReference>
<keyword evidence="8 10" id="KW-0472">Membrane</keyword>
<dbReference type="Gene3D" id="1.25.10.10">
    <property type="entry name" value="Leucine-rich Repeat Variant"/>
    <property type="match status" value="1"/>
</dbReference>
<dbReference type="FunFam" id="1.25.10.10:FF:000260">
    <property type="entry name" value="Coatomer subunit beta"/>
    <property type="match status" value="1"/>
</dbReference>
<evidence type="ECO:0000256" key="9">
    <source>
        <dbReference type="ARBA" id="ARBA00023329"/>
    </source>
</evidence>
<keyword evidence="9 10" id="KW-0968">Cytoplasmic vesicle</keyword>
<dbReference type="PANTHER" id="PTHR10635">
    <property type="entry name" value="COATOMER SUBUNIT BETA"/>
    <property type="match status" value="1"/>
</dbReference>
<evidence type="ECO:0000256" key="7">
    <source>
        <dbReference type="ARBA" id="ARBA00023034"/>
    </source>
</evidence>
<dbReference type="GO" id="GO:0000139">
    <property type="term" value="C:Golgi membrane"/>
    <property type="evidence" value="ECO:0007669"/>
    <property type="project" value="UniProtKB-SubCell"/>
</dbReference>
<evidence type="ECO:0000259" key="13">
    <source>
        <dbReference type="Pfam" id="PF01602"/>
    </source>
</evidence>
<dbReference type="InterPro" id="IPR016024">
    <property type="entry name" value="ARM-type_fold"/>
</dbReference>
<evidence type="ECO:0000256" key="6">
    <source>
        <dbReference type="ARBA" id="ARBA00022927"/>
    </source>
</evidence>
<dbReference type="PIRSF" id="PIRSF005727">
    <property type="entry name" value="Coatomer_beta_subunit"/>
    <property type="match status" value="1"/>
</dbReference>
<dbReference type="PANTHER" id="PTHR10635:SF0">
    <property type="entry name" value="COATOMER SUBUNIT BETA"/>
    <property type="match status" value="1"/>
</dbReference>
<evidence type="ECO:0000313" key="16">
    <source>
        <dbReference type="EMBL" id="RPA85235.1"/>
    </source>
</evidence>
<dbReference type="InterPro" id="IPR002553">
    <property type="entry name" value="Clathrin/coatomer_adapt-like_N"/>
</dbReference>
<evidence type="ECO:0000256" key="8">
    <source>
        <dbReference type="ARBA" id="ARBA00023136"/>
    </source>
</evidence>
<dbReference type="InterPro" id="IPR011989">
    <property type="entry name" value="ARM-like"/>
</dbReference>
<dbReference type="GO" id="GO:0006888">
    <property type="term" value="P:endoplasmic reticulum to Golgi vesicle-mediated transport"/>
    <property type="evidence" value="ECO:0007669"/>
    <property type="project" value="TreeGrafter"/>
</dbReference>
<keyword evidence="6 10" id="KW-0653">Protein transport</keyword>
<accession>A0A3N4IGG3</accession>
<comment type="function">
    <text evidence="10">The coatomer is a cytosolic protein complex that binds to dilysine motifs and reversibly associates with Golgi non-clathrin-coated vesicles, which further mediate biosynthetic protein transport from the ER, via the Golgi up to the trans Golgi network. Coatomer complex is required for budding from Golgi membranes, and is essential for the retrograde Golgi-to-ER transport of dilysine-tagged proteins.</text>
</comment>
<dbReference type="Pfam" id="PF01602">
    <property type="entry name" value="Adaptin_N"/>
    <property type="match status" value="1"/>
</dbReference>
<keyword evidence="11" id="KW-0175">Coiled coil</keyword>
<sequence length="951" mass="106245">MAYLEESYTLVLNDTSDVPTVQQLQQQLEKGNDESKCETMRRILMIMLNGDPLNQLLMHIIRFVMPSKSKPLKKLLYFYYEICPKLDQNGKLKQEMILVCNGIRNDLQHPNEYIRGATLRFLCKLKEPELLEPLLSSLRSCLEHRHAYVRKNAVLAVQSVFKTAEHLIPDAPELLLTFLGAESDHTCKRNAFVALNLISHEKALEYLSQHFDEVAHADELTQLALIEFIRKDAVQNQAARSRYLKLIFDLLEASSNTVVYEAASTLTALTSNAVAVKAAASKFVELAIKEADNNVKLIVLERIDKLRRQHAGVLDGLTMDVLRVLSSPDIDVRRKALKLAMDMVSSKNVEEVVTLLKKELQKSLNEEYEKNNEYRQIIIQAIHNCAIRFSEVAQNVVGLLIDFISEFSSTVAVDVLAFVKEVAEKYPALRSSVIEKLTVAMESIRSGKVMRNALWIVGEYSETQRDIQTTWKAIRASLGEIPILASEQRLLQAQTEGTTEGADGTDKPKTSGGAPRVNADGTYATESAITQSSAKAALEAVQASQKPPLRQLVLDGDFYMATVLSTALAKLVLRYSKISDDEKRVNALQCEAMLMIVSIIRVGQSDFVKSKIDNDSKDRLMQNVRILNDFKKVPEYYKILLEDSRKAYQAMVAEEDKKRKEKDDAERNKNAIQVDDALNIRQLSKKGAVENITDVDDLAKAIAGDVTDDMSSKLSRVVPLTGFSDPVYAEVYVKVHQFDIILDVLLVNQTADTLQNLSVEFATLGDLKVIEKPQSFNLGPHAFQSVQSTIKVSSTDTGVIFGNLVYDGASSTETNVVILNDLHVDIMDYIHPAYCTETQFRQMWTEFEWENKVNISHNGGCKTLSEFLKRLMSVTNMANLTPHKSLSEDCQFLSANLYAKTVFGEDALANVSLEQLEPQGAISGFIRIRSRSQGLALSLGSLKGLNGGKVE</sequence>
<dbReference type="Pfam" id="PF14806">
    <property type="entry name" value="Coatomer_b_Cpla"/>
    <property type="match status" value="1"/>
</dbReference>
<feature type="region of interest" description="Disordered" evidence="12">
    <location>
        <begin position="494"/>
        <end position="520"/>
    </location>
</feature>
<feature type="domain" description="Clathrin/coatomer adaptor adaptin-like N-terminal" evidence="13">
    <location>
        <begin position="21"/>
        <end position="501"/>
    </location>
</feature>
<dbReference type="OrthoDB" id="10261439at2759"/>
<dbReference type="Pfam" id="PF07718">
    <property type="entry name" value="Coatamer_beta_C"/>
    <property type="match status" value="1"/>
</dbReference>
<feature type="coiled-coil region" evidence="11">
    <location>
        <begin position="648"/>
        <end position="675"/>
    </location>
</feature>
<dbReference type="GO" id="GO:0006886">
    <property type="term" value="P:intracellular protein transport"/>
    <property type="evidence" value="ECO:0007669"/>
    <property type="project" value="InterPro"/>
</dbReference>
<dbReference type="Proteomes" id="UP000275078">
    <property type="component" value="Unassembled WGS sequence"/>
</dbReference>
<evidence type="ECO:0000256" key="12">
    <source>
        <dbReference type="SAM" id="MobiDB-lite"/>
    </source>
</evidence>
<keyword evidence="7 10" id="KW-0333">Golgi apparatus</keyword>
<comment type="subunit">
    <text evidence="10">Oligomeric complex that consists of at least the alpha, beta, beta', gamma, delta, epsilon and zeta subunits.</text>
</comment>
<evidence type="ECO:0000259" key="14">
    <source>
        <dbReference type="Pfam" id="PF07718"/>
    </source>
</evidence>
<dbReference type="GO" id="GO:0030126">
    <property type="term" value="C:COPI vesicle coat"/>
    <property type="evidence" value="ECO:0007669"/>
    <property type="project" value="InterPro"/>
</dbReference>
<comment type="subcellular location">
    <subcellularLocation>
        <location evidence="10">Cytoplasm</location>
    </subcellularLocation>
    <subcellularLocation>
        <location evidence="1 10">Golgi apparatus membrane</location>
        <topology evidence="1 10">Peripheral membrane protein</topology>
        <orientation evidence="1 10">Cytoplasmic side</orientation>
    </subcellularLocation>
    <subcellularLocation>
        <location evidence="10">Cytoplasmic vesicle</location>
        <location evidence="10">COPI-coated vesicle membrane</location>
        <topology evidence="10">Peripheral membrane protein</topology>
        <orientation evidence="10">Cytoplasmic side</orientation>
    </subcellularLocation>
</comment>
<keyword evidence="2 10" id="KW-0813">Transport</keyword>
<dbReference type="GO" id="GO:0006891">
    <property type="term" value="P:intra-Golgi vesicle-mediated transport"/>
    <property type="evidence" value="ECO:0007669"/>
    <property type="project" value="TreeGrafter"/>
</dbReference>
<proteinExistence type="predicted"/>
<dbReference type="SUPFAM" id="SSF48371">
    <property type="entry name" value="ARM repeat"/>
    <property type="match status" value="1"/>
</dbReference>
<dbReference type="InterPro" id="IPR016460">
    <property type="entry name" value="COPB1"/>
</dbReference>
<feature type="domain" description="Coatomer beta subunit C-terminal" evidence="14">
    <location>
        <begin position="674"/>
        <end position="808"/>
    </location>
</feature>
<evidence type="ECO:0000256" key="1">
    <source>
        <dbReference type="ARBA" id="ARBA00004255"/>
    </source>
</evidence>
<evidence type="ECO:0000256" key="10">
    <source>
        <dbReference type="PIRNR" id="PIRNR005727"/>
    </source>
</evidence>
<gene>
    <name evidence="16" type="ORF">BJ508DRAFT_368789</name>
</gene>
<keyword evidence="17" id="KW-1185">Reference proteome</keyword>
<keyword evidence="3 10" id="KW-0963">Cytoplasm</keyword>
<dbReference type="AlphaFoldDB" id="A0A3N4IGG3"/>
<evidence type="ECO:0000256" key="3">
    <source>
        <dbReference type="ARBA" id="ARBA00022490"/>
    </source>
</evidence>
<reference evidence="16 17" key="1">
    <citation type="journal article" date="2018" name="Nat. Ecol. Evol.">
        <title>Pezizomycetes genomes reveal the molecular basis of ectomycorrhizal truffle lifestyle.</title>
        <authorList>
            <person name="Murat C."/>
            <person name="Payen T."/>
            <person name="Noel B."/>
            <person name="Kuo A."/>
            <person name="Morin E."/>
            <person name="Chen J."/>
            <person name="Kohler A."/>
            <person name="Krizsan K."/>
            <person name="Balestrini R."/>
            <person name="Da Silva C."/>
            <person name="Montanini B."/>
            <person name="Hainaut M."/>
            <person name="Levati E."/>
            <person name="Barry K.W."/>
            <person name="Belfiori B."/>
            <person name="Cichocki N."/>
            <person name="Clum A."/>
            <person name="Dockter R.B."/>
            <person name="Fauchery L."/>
            <person name="Guy J."/>
            <person name="Iotti M."/>
            <person name="Le Tacon F."/>
            <person name="Lindquist E.A."/>
            <person name="Lipzen A."/>
            <person name="Malagnac F."/>
            <person name="Mello A."/>
            <person name="Molinier V."/>
            <person name="Miyauchi S."/>
            <person name="Poulain J."/>
            <person name="Riccioni C."/>
            <person name="Rubini A."/>
            <person name="Sitrit Y."/>
            <person name="Splivallo R."/>
            <person name="Traeger S."/>
            <person name="Wang M."/>
            <person name="Zifcakova L."/>
            <person name="Wipf D."/>
            <person name="Zambonelli A."/>
            <person name="Paolocci F."/>
            <person name="Nowrousian M."/>
            <person name="Ottonello S."/>
            <person name="Baldrian P."/>
            <person name="Spatafora J.W."/>
            <person name="Henrissat B."/>
            <person name="Nagy L.G."/>
            <person name="Aury J.M."/>
            <person name="Wincker P."/>
            <person name="Grigoriev I.V."/>
            <person name="Bonfante P."/>
            <person name="Martin F.M."/>
        </authorList>
    </citation>
    <scope>NUCLEOTIDE SEQUENCE [LARGE SCALE GENOMIC DNA]</scope>
    <source>
        <strain evidence="16 17">RN42</strain>
    </source>
</reference>
<keyword evidence="5 10" id="KW-0931">ER-Golgi transport</keyword>
<evidence type="ECO:0000313" key="17">
    <source>
        <dbReference type="Proteomes" id="UP000275078"/>
    </source>
</evidence>
<dbReference type="GO" id="GO:0005198">
    <property type="term" value="F:structural molecule activity"/>
    <property type="evidence" value="ECO:0007669"/>
    <property type="project" value="InterPro"/>
</dbReference>